<evidence type="ECO:0000256" key="2">
    <source>
        <dbReference type="ARBA" id="ARBA00044777"/>
    </source>
</evidence>
<dbReference type="eggNOG" id="COG1354">
    <property type="taxonomic scope" value="Bacteria"/>
</dbReference>
<dbReference type="HOGENOM" id="CLU_070251_1_0_3"/>
<dbReference type="KEGG" id="cmp:Cha6605_5702"/>
<dbReference type="Proteomes" id="UP000010366">
    <property type="component" value="Chromosome"/>
</dbReference>
<organism evidence="3 4">
    <name type="scientific">Chamaesiphon minutus (strain ATCC 27169 / PCC 6605)</name>
    <dbReference type="NCBI Taxonomy" id="1173020"/>
    <lineage>
        <taxon>Bacteria</taxon>
        <taxon>Bacillati</taxon>
        <taxon>Cyanobacteriota</taxon>
        <taxon>Cyanophyceae</taxon>
        <taxon>Gomontiellales</taxon>
        <taxon>Chamaesiphonaceae</taxon>
        <taxon>Chamaesiphon</taxon>
    </lineage>
</organism>
<dbReference type="EMBL" id="CP003600">
    <property type="protein sequence ID" value="AFY96559.1"/>
    <property type="molecule type" value="Genomic_DNA"/>
</dbReference>
<keyword evidence="4" id="KW-1185">Reference proteome</keyword>
<reference evidence="3 4" key="1">
    <citation type="submission" date="2012-05" db="EMBL/GenBank/DDBJ databases">
        <title>Finished chromosome of genome of Chamaesiphon sp. PCC 6605.</title>
        <authorList>
            <consortium name="US DOE Joint Genome Institute"/>
            <person name="Gugger M."/>
            <person name="Coursin T."/>
            <person name="Rippka R."/>
            <person name="Tandeau De Marsac N."/>
            <person name="Huntemann M."/>
            <person name="Wei C.-L."/>
            <person name="Han J."/>
            <person name="Detter J.C."/>
            <person name="Han C."/>
            <person name="Tapia R."/>
            <person name="Chen A."/>
            <person name="Kyrpides N."/>
            <person name="Mavromatis K."/>
            <person name="Markowitz V."/>
            <person name="Szeto E."/>
            <person name="Ivanova N."/>
            <person name="Pagani I."/>
            <person name="Pati A."/>
            <person name="Goodwin L."/>
            <person name="Nordberg H.P."/>
            <person name="Cantor M.N."/>
            <person name="Hua S.X."/>
            <person name="Woyke T."/>
            <person name="Kerfeld C.A."/>
        </authorList>
    </citation>
    <scope>NUCLEOTIDE SEQUENCE [LARGE SCALE GENOMIC DNA]</scope>
    <source>
        <strain evidence="4">ATCC 27169 / PCC 6605</strain>
    </source>
</reference>
<proteinExistence type="predicted"/>
<accession>K9UQN8</accession>
<dbReference type="STRING" id="1173020.Cha6605_5702"/>
<dbReference type="Pfam" id="PF02616">
    <property type="entry name" value="SMC_ScpA"/>
    <property type="match status" value="1"/>
</dbReference>
<dbReference type="PANTHER" id="PTHR33969:SF2">
    <property type="entry name" value="SEGREGATION AND CONDENSATION PROTEIN A"/>
    <property type="match status" value="1"/>
</dbReference>
<name>K9UQN8_CHAP6</name>
<sequence>MVATPHRENFSPSVEPQVDPHTLAQMGIAMLIDLAQRGEIDPWDVKVIDAIDLHLSKLPLQANQTLAHKQANLSQSGQAFLWAAMLVLLKAQSLEQSQSQTEDFDFIEEDIEFEEIGTTGLPRNLERHIRRRLTSPPPQTRPVTLQDLILQLSQIADKIAEPTLRRRSIKSKAMSVKKATQTIVGLAHDENLTEMAALVAEFLVTYTSETDCWTLEDLVNIWSAKFPPAPGQEHGANHDRVGVFWALLLLSAQSKVELYQTDFYQTLTIRRLQEESVEMN</sequence>
<evidence type="ECO:0000313" key="3">
    <source>
        <dbReference type="EMBL" id="AFY96559.1"/>
    </source>
</evidence>
<keyword evidence="1" id="KW-0159">Chromosome partition</keyword>
<dbReference type="GO" id="GO:0007059">
    <property type="term" value="P:chromosome segregation"/>
    <property type="evidence" value="ECO:0007669"/>
    <property type="project" value="UniProtKB-KW"/>
</dbReference>
<dbReference type="InterPro" id="IPR003768">
    <property type="entry name" value="ScpA"/>
</dbReference>
<evidence type="ECO:0000313" key="4">
    <source>
        <dbReference type="Proteomes" id="UP000010366"/>
    </source>
</evidence>
<dbReference type="PATRIC" id="fig|1173020.3.peg.6551"/>
<protein>
    <recommendedName>
        <fullName evidence="2">Segregation and condensation protein A</fullName>
    </recommendedName>
</protein>
<evidence type="ECO:0000256" key="1">
    <source>
        <dbReference type="ARBA" id="ARBA00022829"/>
    </source>
</evidence>
<dbReference type="AlphaFoldDB" id="K9UQN8"/>
<gene>
    <name evidence="3" type="ORF">Cha6605_5702</name>
</gene>
<dbReference type="PANTHER" id="PTHR33969">
    <property type="entry name" value="SEGREGATION AND CONDENSATION PROTEIN A"/>
    <property type="match status" value="1"/>
</dbReference>